<dbReference type="AlphaFoldDB" id="A0A0V8RV79"/>
<evidence type="ECO:0000259" key="6">
    <source>
        <dbReference type="SMART" id="SM01074"/>
    </source>
</evidence>
<keyword evidence="4 5" id="KW-0067">ATP-binding</keyword>
<dbReference type="NCBIfam" id="TIGR02928">
    <property type="entry name" value="orc1/cdc6 family replication initiation protein"/>
    <property type="match status" value="1"/>
</dbReference>
<keyword evidence="7" id="KW-0132">Cell division</keyword>
<accession>A0A0V8RV79</accession>
<dbReference type="InterPro" id="IPR049945">
    <property type="entry name" value="AAA_22"/>
</dbReference>
<dbReference type="GO" id="GO:0005524">
    <property type="term" value="F:ATP binding"/>
    <property type="evidence" value="ECO:0007669"/>
    <property type="project" value="UniProtKB-UniRule"/>
</dbReference>
<evidence type="ECO:0000313" key="7">
    <source>
        <dbReference type="EMBL" id="KSW11936.1"/>
    </source>
</evidence>
<organism evidence="7 8">
    <name type="scientific">Pyrodictium occultum</name>
    <dbReference type="NCBI Taxonomy" id="2309"/>
    <lineage>
        <taxon>Archaea</taxon>
        <taxon>Thermoproteota</taxon>
        <taxon>Thermoprotei</taxon>
        <taxon>Desulfurococcales</taxon>
        <taxon>Pyrodictiaceae</taxon>
        <taxon>Pyrodictium</taxon>
    </lineage>
</organism>
<dbReference type="InterPro" id="IPR036390">
    <property type="entry name" value="WH_DNA-bd_sf"/>
</dbReference>
<dbReference type="SMART" id="SM01074">
    <property type="entry name" value="Cdc6_C"/>
    <property type="match status" value="1"/>
</dbReference>
<dbReference type="InterPro" id="IPR015163">
    <property type="entry name" value="Cdc6_C"/>
</dbReference>
<keyword evidence="3 5" id="KW-0547">Nucleotide-binding</keyword>
<dbReference type="Gene3D" id="1.10.10.10">
    <property type="entry name" value="Winged helix-like DNA-binding domain superfamily/Winged helix DNA-binding domain"/>
    <property type="match status" value="1"/>
</dbReference>
<proteinExistence type="inferred from homology"/>
<name>A0A0V8RV79_PYROC</name>
<dbReference type="Gene3D" id="3.40.50.300">
    <property type="entry name" value="P-loop containing nucleotide triphosphate hydrolases"/>
    <property type="match status" value="1"/>
</dbReference>
<evidence type="ECO:0000313" key="8">
    <source>
        <dbReference type="Proteomes" id="UP000053352"/>
    </source>
</evidence>
<dbReference type="Pfam" id="PF22703">
    <property type="entry name" value="Cdc6_lid"/>
    <property type="match status" value="1"/>
</dbReference>
<dbReference type="HAMAP" id="MF_01407">
    <property type="entry name" value="ORC1_type_DNA_replic_protein"/>
    <property type="match status" value="1"/>
</dbReference>
<feature type="binding site" evidence="5">
    <location>
        <position position="227"/>
    </location>
    <ligand>
        <name>ATP</name>
        <dbReference type="ChEBI" id="CHEBI:30616"/>
    </ligand>
</feature>
<dbReference type="Pfam" id="PF09079">
    <property type="entry name" value="WHD_Cdc6"/>
    <property type="match status" value="1"/>
</dbReference>
<dbReference type="CDD" id="cd08768">
    <property type="entry name" value="Cdc6_C"/>
    <property type="match status" value="1"/>
</dbReference>
<comment type="similarity">
    <text evidence="1 5">Belongs to the CDC6/cdc18 family.</text>
</comment>
<dbReference type="InterPro" id="IPR050311">
    <property type="entry name" value="ORC1/CDC6"/>
</dbReference>
<dbReference type="RefSeq" id="WP_058370616.1">
    <property type="nucleotide sequence ID" value="NZ_LNTB01000001.1"/>
</dbReference>
<dbReference type="OrthoDB" id="195574at2157"/>
<reference evidence="7 8" key="1">
    <citation type="submission" date="2015-11" db="EMBL/GenBank/DDBJ databases">
        <title>Genome sequence of Pyrodictium occultum PL-19, a marine hyperthermophilic archaeon isolated from Volcano, Italy.</title>
        <authorList>
            <person name="Utturkar S."/>
            <person name="Huber H."/>
            <person name="Leptihn S."/>
            <person name="Brown S."/>
            <person name="Stetter K.O."/>
            <person name="Podar M."/>
        </authorList>
    </citation>
    <scope>NUCLEOTIDE SEQUENCE [LARGE SCALE GENOMIC DNA]</scope>
    <source>
        <strain evidence="7 8">PL-19</strain>
    </source>
</reference>
<dbReference type="Proteomes" id="UP000053352">
    <property type="component" value="Unassembled WGS sequence"/>
</dbReference>
<dbReference type="Pfam" id="PF13401">
    <property type="entry name" value="AAA_22"/>
    <property type="match status" value="1"/>
</dbReference>
<dbReference type="InterPro" id="IPR055237">
    <property type="entry name" value="Cdc6_lid"/>
</dbReference>
<feature type="domain" description="Cdc6 C-terminal" evidence="6">
    <location>
        <begin position="316"/>
        <end position="399"/>
    </location>
</feature>
<gene>
    <name evidence="7" type="ORF">CF15_03850</name>
</gene>
<dbReference type="SUPFAM" id="SSF52540">
    <property type="entry name" value="P-loop containing nucleoside triphosphate hydrolases"/>
    <property type="match status" value="1"/>
</dbReference>
<feature type="binding site" evidence="5">
    <location>
        <begin position="69"/>
        <end position="73"/>
    </location>
    <ligand>
        <name>ATP</name>
        <dbReference type="ChEBI" id="CHEBI:30616"/>
    </ligand>
</feature>
<evidence type="ECO:0000256" key="4">
    <source>
        <dbReference type="ARBA" id="ARBA00022840"/>
    </source>
</evidence>
<keyword evidence="2 5" id="KW-0235">DNA replication</keyword>
<dbReference type="InterPro" id="IPR027417">
    <property type="entry name" value="P-loop_NTPase"/>
</dbReference>
<evidence type="ECO:0000256" key="5">
    <source>
        <dbReference type="HAMAP-Rule" id="MF_01407"/>
    </source>
</evidence>
<dbReference type="STRING" id="2309.CF15_03850"/>
<dbReference type="Gene3D" id="1.10.8.60">
    <property type="match status" value="1"/>
</dbReference>
<dbReference type="InterPro" id="IPR036388">
    <property type="entry name" value="WH-like_DNA-bd_sf"/>
</dbReference>
<keyword evidence="8" id="KW-1185">Reference proteome</keyword>
<dbReference type="EMBL" id="LNTB01000001">
    <property type="protein sequence ID" value="KSW11936.1"/>
    <property type="molecule type" value="Genomic_DNA"/>
</dbReference>
<dbReference type="GO" id="GO:0006260">
    <property type="term" value="P:DNA replication"/>
    <property type="evidence" value="ECO:0007669"/>
    <property type="project" value="UniProtKB-UniRule"/>
</dbReference>
<dbReference type="PANTHER" id="PTHR10763">
    <property type="entry name" value="CELL DIVISION CONTROL PROTEIN 6-RELATED"/>
    <property type="match status" value="1"/>
</dbReference>
<protein>
    <recommendedName>
        <fullName evidence="5">ORC1-type DNA replication protein</fullName>
    </recommendedName>
</protein>
<dbReference type="GO" id="GO:0016887">
    <property type="term" value="F:ATP hydrolysis activity"/>
    <property type="evidence" value="ECO:0007669"/>
    <property type="project" value="InterPro"/>
</dbReference>
<evidence type="ECO:0000256" key="1">
    <source>
        <dbReference type="ARBA" id="ARBA00006184"/>
    </source>
</evidence>
<comment type="function">
    <text evidence="5">Involved in regulation of DNA replication.</text>
</comment>
<comment type="caution">
    <text evidence="7">The sequence shown here is derived from an EMBL/GenBank/DDBJ whole genome shotgun (WGS) entry which is preliminary data.</text>
</comment>
<dbReference type="NCBIfam" id="NF001623">
    <property type="entry name" value="PRK00411.1-1"/>
    <property type="match status" value="1"/>
</dbReference>
<dbReference type="SUPFAM" id="SSF46785">
    <property type="entry name" value="Winged helix' DNA-binding domain"/>
    <property type="match status" value="1"/>
</dbReference>
<evidence type="ECO:0000256" key="3">
    <source>
        <dbReference type="ARBA" id="ARBA00022741"/>
    </source>
</evidence>
<keyword evidence="7" id="KW-0131">Cell cycle</keyword>
<dbReference type="PANTHER" id="PTHR10763:SF31">
    <property type="entry name" value="ORC1-TYPE DNA REPLICATION PROTEIN 2"/>
    <property type="match status" value="1"/>
</dbReference>
<feature type="binding site" evidence="5">
    <location>
        <position position="215"/>
    </location>
    <ligand>
        <name>ATP</name>
        <dbReference type="ChEBI" id="CHEBI:30616"/>
    </ligand>
</feature>
<evidence type="ECO:0000256" key="2">
    <source>
        <dbReference type="ARBA" id="ARBA00022705"/>
    </source>
</evidence>
<dbReference type="InterPro" id="IPR014277">
    <property type="entry name" value="Orc1/Cdc6_arc"/>
</dbReference>
<dbReference type="GO" id="GO:0051301">
    <property type="term" value="P:cell division"/>
    <property type="evidence" value="ECO:0007669"/>
    <property type="project" value="UniProtKB-KW"/>
</dbReference>
<sequence length="411" mass="46913">MPTARDIIESVLEHPSVFKSKEKLYPEYVPAYLPHREDQLKSLATYFRPLLLEPGAISQRVLLVGSIGTGKSATARRFGSDFKHLARQRGIKLEYVHVNCHRDRTLYFVVQEIARQLHIPIPPRGLSAQEMFQIILKHLENRDTYVIITLDEFDYFIEVAGNDAVYFLIRTYDEHPELTKRISYIFITRGLTSLSRLDSATESYLVRNVIHFKPYTSSELFDILKYRSVEAFYEGTVSDDVLSYIAEIVGVDTGGSGNARLALEILMLAGTEADDEGSPMLTIEHVRKAFAKTNPNLSIMINDVIRHLPLHELLILLAAIRVLRRSSEAYARIGEVEEEYQRVCEEIGEKPRRHTQVYEYIMDLKKRGVVDARVSGKGYRGKSTLIGISVGPLELLEKHVAEIIEYKREGE</sequence>